<dbReference type="Proteomes" id="UP000815677">
    <property type="component" value="Unassembled WGS sequence"/>
</dbReference>
<accession>A0ABQ0LAM8</accession>
<name>A0ABQ0LAM8_MYCCL</name>
<keyword evidence="2" id="KW-1185">Reference proteome</keyword>
<reference evidence="1" key="1">
    <citation type="submission" date="2014-09" db="EMBL/GenBank/DDBJ databases">
        <title>Genome sequence of the luminous mushroom Mycena chlorophos for searching fungal bioluminescence genes.</title>
        <authorList>
            <person name="Tanaka Y."/>
            <person name="Kasuga D."/>
            <person name="Oba Y."/>
            <person name="Hase S."/>
            <person name="Sato K."/>
            <person name="Oba Y."/>
            <person name="Sakakibara Y."/>
        </authorList>
    </citation>
    <scope>NUCLEOTIDE SEQUENCE</scope>
</reference>
<evidence type="ECO:0000313" key="1">
    <source>
        <dbReference type="EMBL" id="GAT48045.1"/>
    </source>
</evidence>
<proteinExistence type="predicted"/>
<sequence length="79" mass="8900">MCMFAKSNINAWRAFYISQASGVSESSRRESFSVSRCAENAPATKMINESMLTKEQKPWIKDHDQQCLQMLAPGLVSAR</sequence>
<dbReference type="EMBL" id="DF844190">
    <property type="protein sequence ID" value="GAT48045.1"/>
    <property type="molecule type" value="Genomic_DNA"/>
</dbReference>
<protein>
    <submittedName>
        <fullName evidence="1">Uncharacterized protein</fullName>
    </submittedName>
</protein>
<evidence type="ECO:0000313" key="2">
    <source>
        <dbReference type="Proteomes" id="UP000815677"/>
    </source>
</evidence>
<gene>
    <name evidence="1" type="ORF">MCHLO_05481</name>
</gene>
<organism evidence="1 2">
    <name type="scientific">Mycena chlorophos</name>
    <name type="common">Agaric fungus</name>
    <name type="synonym">Agaricus chlorophos</name>
    <dbReference type="NCBI Taxonomy" id="658473"/>
    <lineage>
        <taxon>Eukaryota</taxon>
        <taxon>Fungi</taxon>
        <taxon>Dikarya</taxon>
        <taxon>Basidiomycota</taxon>
        <taxon>Agaricomycotina</taxon>
        <taxon>Agaricomycetes</taxon>
        <taxon>Agaricomycetidae</taxon>
        <taxon>Agaricales</taxon>
        <taxon>Marasmiineae</taxon>
        <taxon>Mycenaceae</taxon>
        <taxon>Mycena</taxon>
    </lineage>
</organism>